<comment type="caution">
    <text evidence="1">The sequence shown here is derived from an EMBL/GenBank/DDBJ whole genome shotgun (WGS) entry which is preliminary data.</text>
</comment>
<name>A0A1S9ZFU1_9GAMM</name>
<organism evidence="1 2">
    <name type="scientific">Moraxella canis</name>
    <dbReference type="NCBI Taxonomy" id="90239"/>
    <lineage>
        <taxon>Bacteria</taxon>
        <taxon>Pseudomonadati</taxon>
        <taxon>Pseudomonadota</taxon>
        <taxon>Gammaproteobacteria</taxon>
        <taxon>Moraxellales</taxon>
        <taxon>Moraxellaceae</taxon>
        <taxon>Moraxella</taxon>
    </lineage>
</organism>
<dbReference type="RefSeq" id="WP_078256718.1">
    <property type="nucleotide sequence ID" value="NZ_MUXT01000012.1"/>
</dbReference>
<dbReference type="Proteomes" id="UP000190322">
    <property type="component" value="Unassembled WGS sequence"/>
</dbReference>
<dbReference type="AlphaFoldDB" id="A0A1S9ZFU1"/>
<dbReference type="EMBL" id="MUXT01000012">
    <property type="protein sequence ID" value="OOR82344.1"/>
    <property type="molecule type" value="Genomic_DNA"/>
</dbReference>
<reference evidence="1 2" key="1">
    <citation type="submission" date="2017-02" db="EMBL/GenBank/DDBJ databases">
        <title>Draft genome sequence of Moraxella canis CCUG 8415A type strain.</title>
        <authorList>
            <person name="Engstrom-Jakobsson H."/>
            <person name="Salva-Serra F."/>
            <person name="Thorell K."/>
            <person name="Gonzales-Siles L."/>
            <person name="Karlsson R."/>
            <person name="Boulund F."/>
            <person name="Engstrand L."/>
            <person name="Moore E."/>
        </authorList>
    </citation>
    <scope>NUCLEOTIDE SEQUENCE [LARGE SCALE GENOMIC DNA]</scope>
    <source>
        <strain evidence="1 2">CCUG 8415A</strain>
    </source>
</reference>
<sequence length="119" mass="14036">MSLCSLIITKQPIDEIGKDRYHKHILIYEHDQDHIYVYSRMFNNILVPRTRKPQVLPSYYQFLLSINQISPIFVVIGDLIRRQSELDLAMEKIKLLNDQAITALNIETPIEFGRIYFIS</sequence>
<proteinExistence type="predicted"/>
<evidence type="ECO:0000313" key="2">
    <source>
        <dbReference type="Proteomes" id="UP000190322"/>
    </source>
</evidence>
<evidence type="ECO:0000313" key="1">
    <source>
        <dbReference type="EMBL" id="OOR82344.1"/>
    </source>
</evidence>
<protein>
    <submittedName>
        <fullName evidence="1">Uncharacterized protein</fullName>
    </submittedName>
</protein>
<gene>
    <name evidence="1" type="ORF">B0180_09680</name>
</gene>
<accession>A0A1S9ZFU1</accession>